<evidence type="ECO:0000313" key="3">
    <source>
        <dbReference type="Proteomes" id="UP001611548"/>
    </source>
</evidence>
<evidence type="ECO:0000256" key="1">
    <source>
        <dbReference type="SAM" id="MobiDB-lite"/>
    </source>
</evidence>
<dbReference type="Proteomes" id="UP001611548">
    <property type="component" value="Unassembled WGS sequence"/>
</dbReference>
<sequence>MAKRPLFHFPSRQASTAPTSQNVTYQLSITTPETAEPQPSRQVKQQDPPCRTAQHRAA</sequence>
<keyword evidence="3" id="KW-1185">Reference proteome</keyword>
<accession>A0ABW7V0H7</accession>
<comment type="caution">
    <text evidence="2">The sequence shown here is derived from an EMBL/GenBank/DDBJ whole genome shotgun (WGS) entry which is preliminary data.</text>
</comment>
<evidence type="ECO:0000313" key="2">
    <source>
        <dbReference type="EMBL" id="MFI1967446.1"/>
    </source>
</evidence>
<dbReference type="RefSeq" id="WP_398719680.1">
    <property type="nucleotide sequence ID" value="NZ_JBIRWE010000020.1"/>
</dbReference>
<protein>
    <submittedName>
        <fullName evidence="2">Uncharacterized protein</fullName>
    </submittedName>
</protein>
<dbReference type="EMBL" id="JBIRWE010000020">
    <property type="protein sequence ID" value="MFI1967446.1"/>
    <property type="molecule type" value="Genomic_DNA"/>
</dbReference>
<feature type="region of interest" description="Disordered" evidence="1">
    <location>
        <begin position="1"/>
        <end position="58"/>
    </location>
</feature>
<name>A0ABW7V0H7_9ACTN</name>
<proteinExistence type="predicted"/>
<feature type="compositionally biased region" description="Polar residues" evidence="1">
    <location>
        <begin position="12"/>
        <end position="45"/>
    </location>
</feature>
<reference evidence="2 3" key="1">
    <citation type="submission" date="2024-10" db="EMBL/GenBank/DDBJ databases">
        <title>The Natural Products Discovery Center: Release of the First 8490 Sequenced Strains for Exploring Actinobacteria Biosynthetic Diversity.</title>
        <authorList>
            <person name="Kalkreuter E."/>
            <person name="Kautsar S.A."/>
            <person name="Yang D."/>
            <person name="Bader C.D."/>
            <person name="Teijaro C.N."/>
            <person name="Fluegel L."/>
            <person name="Davis C.M."/>
            <person name="Simpson J.R."/>
            <person name="Lauterbach L."/>
            <person name="Steele A.D."/>
            <person name="Gui C."/>
            <person name="Meng S."/>
            <person name="Li G."/>
            <person name="Viehrig K."/>
            <person name="Ye F."/>
            <person name="Su P."/>
            <person name="Kiefer A.F."/>
            <person name="Nichols A."/>
            <person name="Cepeda A.J."/>
            <person name="Yan W."/>
            <person name="Fan B."/>
            <person name="Jiang Y."/>
            <person name="Adhikari A."/>
            <person name="Zheng C.-J."/>
            <person name="Schuster L."/>
            <person name="Cowan T.M."/>
            <person name="Smanski M.J."/>
            <person name="Chevrette M.G."/>
            <person name="De Carvalho L.P.S."/>
            <person name="Shen B."/>
        </authorList>
    </citation>
    <scope>NUCLEOTIDE SEQUENCE [LARGE SCALE GENOMIC DNA]</scope>
    <source>
        <strain evidence="2 3">NPDC020327</strain>
    </source>
</reference>
<organism evidence="2 3">
    <name type="scientific">Streptomyces pathocidini</name>
    <dbReference type="NCBI Taxonomy" id="1650571"/>
    <lineage>
        <taxon>Bacteria</taxon>
        <taxon>Bacillati</taxon>
        <taxon>Actinomycetota</taxon>
        <taxon>Actinomycetes</taxon>
        <taxon>Kitasatosporales</taxon>
        <taxon>Streptomycetaceae</taxon>
        <taxon>Streptomyces</taxon>
    </lineage>
</organism>
<gene>
    <name evidence="2" type="ORF">ACH429_25580</name>
</gene>